<protein>
    <submittedName>
        <fullName evidence="2">Uncharacterized protein</fullName>
    </submittedName>
</protein>
<dbReference type="EMBL" id="BDGG01000004">
    <property type="protein sequence ID" value="GAU97752.1"/>
    <property type="molecule type" value="Genomic_DNA"/>
</dbReference>
<reference evidence="2 3" key="1">
    <citation type="journal article" date="2016" name="Nat. Commun.">
        <title>Extremotolerant tardigrade genome and improved radiotolerance of human cultured cells by tardigrade-unique protein.</title>
        <authorList>
            <person name="Hashimoto T."/>
            <person name="Horikawa D.D."/>
            <person name="Saito Y."/>
            <person name="Kuwahara H."/>
            <person name="Kozuka-Hata H."/>
            <person name="Shin-I T."/>
            <person name="Minakuchi Y."/>
            <person name="Ohishi K."/>
            <person name="Motoyama A."/>
            <person name="Aizu T."/>
            <person name="Enomoto A."/>
            <person name="Kondo K."/>
            <person name="Tanaka S."/>
            <person name="Hara Y."/>
            <person name="Koshikawa S."/>
            <person name="Sagara H."/>
            <person name="Miura T."/>
            <person name="Yokobori S."/>
            <person name="Miyagawa K."/>
            <person name="Suzuki Y."/>
            <person name="Kubo T."/>
            <person name="Oyama M."/>
            <person name="Kohara Y."/>
            <person name="Fujiyama A."/>
            <person name="Arakawa K."/>
            <person name="Katayama T."/>
            <person name="Toyoda A."/>
            <person name="Kunieda T."/>
        </authorList>
    </citation>
    <scope>NUCLEOTIDE SEQUENCE [LARGE SCALE GENOMIC DNA]</scope>
    <source>
        <strain evidence="2 3">YOKOZUNA-1</strain>
    </source>
</reference>
<comment type="caution">
    <text evidence="2">The sequence shown here is derived from an EMBL/GenBank/DDBJ whole genome shotgun (WGS) entry which is preliminary data.</text>
</comment>
<dbReference type="PANTHER" id="PTHR21405">
    <property type="entry name" value="CDNA SEQUENCE BC021608"/>
    <property type="match status" value="1"/>
</dbReference>
<dbReference type="GO" id="GO:0006570">
    <property type="term" value="P:tyrosine metabolic process"/>
    <property type="evidence" value="ECO:0007669"/>
    <property type="project" value="TreeGrafter"/>
</dbReference>
<dbReference type="Pfam" id="PF13181">
    <property type="entry name" value="TPR_8"/>
    <property type="match status" value="1"/>
</dbReference>
<dbReference type="OrthoDB" id="539634at2759"/>
<evidence type="ECO:0000313" key="3">
    <source>
        <dbReference type="Proteomes" id="UP000186922"/>
    </source>
</evidence>
<dbReference type="AlphaFoldDB" id="A0A1D1VCE9"/>
<evidence type="ECO:0000313" key="2">
    <source>
        <dbReference type="EMBL" id="GAU97752.1"/>
    </source>
</evidence>
<dbReference type="SUPFAM" id="SSF48452">
    <property type="entry name" value="TPR-like"/>
    <property type="match status" value="1"/>
</dbReference>
<sequence>MSTTNDLAVLQAIFNPLSPYTPDDVPVCAELNAKLCSSGPVSPEVRAAVELELRGVRAAQNGALDEAVGLFTEAIRQVNSNASARAASAYNNRAQAKQLKGDSEGAMEDLDKAIELSDGQGVVASQAFCQRANLHKFFDREKEALADYTKAAALGNVFAKKALVEMNPMAALCNKMLKQIFEDLQRGEQSAKP</sequence>
<comment type="similarity">
    <text evidence="1">Belongs to the TTC36 family.</text>
</comment>
<name>A0A1D1VCE9_RAMVA</name>
<dbReference type="Proteomes" id="UP000186922">
    <property type="component" value="Unassembled WGS sequence"/>
</dbReference>
<proteinExistence type="inferred from homology"/>
<dbReference type="InterPro" id="IPR019734">
    <property type="entry name" value="TPR_rpt"/>
</dbReference>
<dbReference type="SMART" id="SM00028">
    <property type="entry name" value="TPR"/>
    <property type="match status" value="3"/>
</dbReference>
<keyword evidence="3" id="KW-1185">Reference proteome</keyword>
<dbReference type="STRING" id="947166.A0A1D1VCE9"/>
<evidence type="ECO:0000256" key="1">
    <source>
        <dbReference type="ARBA" id="ARBA00006995"/>
    </source>
</evidence>
<dbReference type="InterPro" id="IPR011990">
    <property type="entry name" value="TPR-like_helical_dom_sf"/>
</dbReference>
<dbReference type="InterPro" id="IPR038906">
    <property type="entry name" value="TTC36"/>
</dbReference>
<organism evidence="2 3">
    <name type="scientific">Ramazzottius varieornatus</name>
    <name type="common">Water bear</name>
    <name type="synonym">Tardigrade</name>
    <dbReference type="NCBI Taxonomy" id="947166"/>
    <lineage>
        <taxon>Eukaryota</taxon>
        <taxon>Metazoa</taxon>
        <taxon>Ecdysozoa</taxon>
        <taxon>Tardigrada</taxon>
        <taxon>Eutardigrada</taxon>
        <taxon>Parachela</taxon>
        <taxon>Hypsibioidea</taxon>
        <taxon>Ramazzottiidae</taxon>
        <taxon>Ramazzottius</taxon>
    </lineage>
</organism>
<accession>A0A1D1VCE9</accession>
<dbReference type="PANTHER" id="PTHR21405:SF0">
    <property type="entry name" value="TETRATRICOPEPTIDE REPEAT PROTEIN 36"/>
    <property type="match status" value="1"/>
</dbReference>
<gene>
    <name evidence="2" type="primary">RvY_08992-1</name>
    <name evidence="2" type="synonym">RvY_08992.1</name>
    <name evidence="2" type="ORF">RvY_08992</name>
</gene>
<dbReference type="Gene3D" id="1.25.40.10">
    <property type="entry name" value="Tetratricopeptide repeat domain"/>
    <property type="match status" value="1"/>
</dbReference>